<dbReference type="GO" id="GO:0003677">
    <property type="term" value="F:DNA binding"/>
    <property type="evidence" value="ECO:0007669"/>
    <property type="project" value="UniProtKB-UniRule"/>
</dbReference>
<dbReference type="KEGG" id="rhs:A3Q41_00450"/>
<gene>
    <name evidence="4" type="ORF">A3Q41_00450</name>
</gene>
<dbReference type="AlphaFoldDB" id="A0A143QFU2"/>
<dbReference type="PATRIC" id="fig|1653479.3.peg.462"/>
<proteinExistence type="predicted"/>
<sequence>MSSVHTARPDGGYRTAASTLLRATALDALSALLLRQSWKSVTMSEVAKEAGLSRQTIYNEFGSRRGVAESYAIRLTDQLVSVVDDGLYTCVGDIRLALGRGLAAFFAVSERDPLVRSLREEDASADLLRLITVHSTQLVERAADHLSATFQRCWVQAPKRQADILSTSIVQMALAYVSRPPTDAAQTATDIADLLAPYIEGFQDFQANPELSKTTRFGRP</sequence>
<dbReference type="SUPFAM" id="SSF46689">
    <property type="entry name" value="Homeodomain-like"/>
    <property type="match status" value="1"/>
</dbReference>
<dbReference type="Pfam" id="PF18556">
    <property type="entry name" value="TetR_C_35"/>
    <property type="match status" value="1"/>
</dbReference>
<evidence type="ECO:0000313" key="5">
    <source>
        <dbReference type="Proteomes" id="UP000076038"/>
    </source>
</evidence>
<dbReference type="OrthoDB" id="4371863at2"/>
<dbReference type="RefSeq" id="WP_045840684.1">
    <property type="nucleotide sequence ID" value="NZ_CP015220.1"/>
</dbReference>
<name>A0A143QFU2_RHOFA</name>
<evidence type="ECO:0000256" key="2">
    <source>
        <dbReference type="PROSITE-ProRule" id="PRU00335"/>
    </source>
</evidence>
<dbReference type="InterPro" id="IPR001647">
    <property type="entry name" value="HTH_TetR"/>
</dbReference>
<dbReference type="InterPro" id="IPR009057">
    <property type="entry name" value="Homeodomain-like_sf"/>
</dbReference>
<dbReference type="Pfam" id="PF00440">
    <property type="entry name" value="TetR_N"/>
    <property type="match status" value="1"/>
</dbReference>
<accession>A0A143QFU2</accession>
<evidence type="ECO:0000256" key="1">
    <source>
        <dbReference type="ARBA" id="ARBA00023125"/>
    </source>
</evidence>
<dbReference type="Proteomes" id="UP000076038">
    <property type="component" value="Chromosome"/>
</dbReference>
<reference evidence="4 5" key="1">
    <citation type="journal article" date="2016" name="Genome Announc.">
        <title>Complete Genome and Plasmid Sequences for Rhodococcus fascians D188 and Draft Sequences for Rhodococcus Isolates PBTS 1 and PBTS 2.</title>
        <authorList>
            <person name="Stamler R.A."/>
            <person name="Vereecke D."/>
            <person name="Zhang Y."/>
            <person name="Schilkey F."/>
            <person name="Devitt N."/>
            <person name="Randall J.J."/>
        </authorList>
    </citation>
    <scope>NUCLEOTIDE SEQUENCE [LARGE SCALE GENOMIC DNA]</scope>
    <source>
        <strain evidence="4 5">PBTS2</strain>
    </source>
</reference>
<reference evidence="5" key="2">
    <citation type="submission" date="2016-04" db="EMBL/GenBank/DDBJ databases">
        <title>Complete Genome and Plasmid Sequences for Rhodococcus fascians D188 and Draft Sequences for Rhodococcus spp. Isolates PBTS 1 and PBTS 2.</title>
        <authorList>
            <person name="Stamer R."/>
            <person name="Vereecke D."/>
            <person name="Zhang Y."/>
            <person name="Schilkey F."/>
            <person name="Devitt N."/>
            <person name="Randall J."/>
        </authorList>
    </citation>
    <scope>NUCLEOTIDE SEQUENCE [LARGE SCALE GENOMIC DNA]</scope>
    <source>
        <strain evidence="5">PBTS2</strain>
    </source>
</reference>
<keyword evidence="1 2" id="KW-0238">DNA-binding</keyword>
<protein>
    <recommendedName>
        <fullName evidence="3">HTH tetR-type domain-containing protein</fullName>
    </recommendedName>
</protein>
<dbReference type="EMBL" id="CP015220">
    <property type="protein sequence ID" value="AMY21774.1"/>
    <property type="molecule type" value="Genomic_DNA"/>
</dbReference>
<dbReference type="Gene3D" id="1.10.357.10">
    <property type="entry name" value="Tetracycline Repressor, domain 2"/>
    <property type="match status" value="1"/>
</dbReference>
<keyword evidence="5" id="KW-1185">Reference proteome</keyword>
<evidence type="ECO:0000259" key="3">
    <source>
        <dbReference type="PROSITE" id="PS50977"/>
    </source>
</evidence>
<feature type="DNA-binding region" description="H-T-H motif" evidence="2">
    <location>
        <begin position="42"/>
        <end position="61"/>
    </location>
</feature>
<feature type="domain" description="HTH tetR-type" evidence="3">
    <location>
        <begin position="19"/>
        <end position="79"/>
    </location>
</feature>
<evidence type="ECO:0000313" key="4">
    <source>
        <dbReference type="EMBL" id="AMY21774.1"/>
    </source>
</evidence>
<organism evidence="4 5">
    <name type="scientific">Rhodococcoides fascians</name>
    <name type="common">Rhodococcus fascians</name>
    <dbReference type="NCBI Taxonomy" id="1828"/>
    <lineage>
        <taxon>Bacteria</taxon>
        <taxon>Bacillati</taxon>
        <taxon>Actinomycetota</taxon>
        <taxon>Actinomycetes</taxon>
        <taxon>Mycobacteriales</taxon>
        <taxon>Nocardiaceae</taxon>
        <taxon>Rhodococcoides</taxon>
    </lineage>
</organism>
<dbReference type="PROSITE" id="PS50977">
    <property type="entry name" value="HTH_TETR_2"/>
    <property type="match status" value="1"/>
</dbReference>
<dbReference type="InterPro" id="IPR040611">
    <property type="entry name" value="AlkX_C"/>
</dbReference>